<sequence length="100" mass="10982">MQNQLRLIKNSLLTLPVHGWKDTEVLAIGIKVSMLGEGFNCICYSAVCTGANIVPSAVPKALRRPSWSLEKWPTTAQVSSTVPITVLWLSRGQRDKAMTT</sequence>
<evidence type="ECO:0000313" key="1">
    <source>
        <dbReference type="EMBL" id="KAA1132684.1"/>
    </source>
</evidence>
<accession>A0A5B0S7Y5</accession>
<evidence type="ECO:0000313" key="2">
    <source>
        <dbReference type="Proteomes" id="UP000325313"/>
    </source>
</evidence>
<comment type="caution">
    <text evidence="1">The sequence shown here is derived from an EMBL/GenBank/DDBJ whole genome shotgun (WGS) entry which is preliminary data.</text>
</comment>
<reference evidence="1 2" key="1">
    <citation type="submission" date="2019-05" db="EMBL/GenBank/DDBJ databases">
        <title>Emergence of the Ug99 lineage of the wheat stem rust pathogen through somatic hybridization.</title>
        <authorList>
            <person name="Li F."/>
            <person name="Upadhyaya N.M."/>
            <person name="Sperschneider J."/>
            <person name="Matny O."/>
            <person name="Nguyen-Phuc H."/>
            <person name="Mago R."/>
            <person name="Raley C."/>
            <person name="Miller M.E."/>
            <person name="Silverstein K.A.T."/>
            <person name="Henningsen E."/>
            <person name="Hirsch C.D."/>
            <person name="Visser B."/>
            <person name="Pretorius Z.A."/>
            <person name="Steffenson B.J."/>
            <person name="Schwessinger B."/>
            <person name="Dodds P.N."/>
            <person name="Figueroa M."/>
        </authorList>
    </citation>
    <scope>NUCLEOTIDE SEQUENCE [LARGE SCALE GENOMIC DNA]</scope>
    <source>
        <strain evidence="1 2">Ug99</strain>
    </source>
</reference>
<dbReference type="Proteomes" id="UP000325313">
    <property type="component" value="Unassembled WGS sequence"/>
</dbReference>
<proteinExistence type="predicted"/>
<dbReference type="EMBL" id="VDEP01000077">
    <property type="protein sequence ID" value="KAA1132684.1"/>
    <property type="molecule type" value="Genomic_DNA"/>
</dbReference>
<gene>
    <name evidence="1" type="ORF">PGTUg99_014087</name>
</gene>
<organism evidence="1 2">
    <name type="scientific">Puccinia graminis f. sp. tritici</name>
    <dbReference type="NCBI Taxonomy" id="56615"/>
    <lineage>
        <taxon>Eukaryota</taxon>
        <taxon>Fungi</taxon>
        <taxon>Dikarya</taxon>
        <taxon>Basidiomycota</taxon>
        <taxon>Pucciniomycotina</taxon>
        <taxon>Pucciniomycetes</taxon>
        <taxon>Pucciniales</taxon>
        <taxon>Pucciniaceae</taxon>
        <taxon>Puccinia</taxon>
    </lineage>
</organism>
<name>A0A5B0S7Y5_PUCGR</name>
<protein>
    <submittedName>
        <fullName evidence="1">Uncharacterized protein</fullName>
    </submittedName>
</protein>
<dbReference type="AlphaFoldDB" id="A0A5B0S7Y5"/>